<dbReference type="EMBL" id="JADGJD010003233">
    <property type="protein sequence ID" value="KAJ3024750.1"/>
    <property type="molecule type" value="Genomic_DNA"/>
</dbReference>
<evidence type="ECO:0000313" key="3">
    <source>
        <dbReference type="Proteomes" id="UP001212841"/>
    </source>
</evidence>
<feature type="non-terminal residue" evidence="2">
    <location>
        <position position="177"/>
    </location>
</feature>
<dbReference type="Gene3D" id="3.40.140.10">
    <property type="entry name" value="Cytidine Deaminase, domain 2"/>
    <property type="match status" value="1"/>
</dbReference>
<comment type="caution">
    <text evidence="2">The sequence shown here is derived from an EMBL/GenBank/DDBJ whole genome shotgun (WGS) entry which is preliminary data.</text>
</comment>
<evidence type="ECO:0000313" key="2">
    <source>
        <dbReference type="EMBL" id="KAJ3024750.1"/>
    </source>
</evidence>
<dbReference type="AlphaFoldDB" id="A0AAD5RZD9"/>
<feature type="compositionally biased region" description="Polar residues" evidence="1">
    <location>
        <begin position="51"/>
        <end position="62"/>
    </location>
</feature>
<keyword evidence="3" id="KW-1185">Reference proteome</keyword>
<gene>
    <name evidence="2" type="ORF">HK097_006859</name>
</gene>
<sequence length="177" mass="19189">GRKREGGEVKGNSKKAKQSSPSNTSTPSPIPRSDTPATNTTPKSTTRNEDTTPPAQPQSTERTAYALARPQRLVAVKRKYIEDPLDLHQPLPYTPTQPQPFQLTISPTAIAIMDLHAHLLACEVIGYLAGSFDASTHTLHIKTSIPIMMGQSTHVTVDADPESMLRAVQEAEGRGLK</sequence>
<protein>
    <submittedName>
        <fullName evidence="2">Uncharacterized protein</fullName>
    </submittedName>
</protein>
<proteinExistence type="predicted"/>
<evidence type="ECO:0000256" key="1">
    <source>
        <dbReference type="SAM" id="MobiDB-lite"/>
    </source>
</evidence>
<feature type="region of interest" description="Disordered" evidence="1">
    <location>
        <begin position="1"/>
        <end position="68"/>
    </location>
</feature>
<name>A0AAD5RZD9_9FUNG</name>
<reference evidence="2" key="1">
    <citation type="submission" date="2020-05" db="EMBL/GenBank/DDBJ databases">
        <title>Phylogenomic resolution of chytrid fungi.</title>
        <authorList>
            <person name="Stajich J.E."/>
            <person name="Amses K."/>
            <person name="Simmons R."/>
            <person name="Seto K."/>
            <person name="Myers J."/>
            <person name="Bonds A."/>
            <person name="Quandt C.A."/>
            <person name="Barry K."/>
            <person name="Liu P."/>
            <person name="Grigoriev I."/>
            <person name="Longcore J.E."/>
            <person name="James T.Y."/>
        </authorList>
    </citation>
    <scope>NUCLEOTIDE SEQUENCE</scope>
    <source>
        <strain evidence="2">JEL0318</strain>
    </source>
</reference>
<dbReference type="Proteomes" id="UP001212841">
    <property type="component" value="Unassembled WGS sequence"/>
</dbReference>
<accession>A0AAD5RZD9</accession>
<feature type="compositionally biased region" description="Low complexity" evidence="1">
    <location>
        <begin position="19"/>
        <end position="45"/>
    </location>
</feature>
<organism evidence="2 3">
    <name type="scientific">Rhizophlyctis rosea</name>
    <dbReference type="NCBI Taxonomy" id="64517"/>
    <lineage>
        <taxon>Eukaryota</taxon>
        <taxon>Fungi</taxon>
        <taxon>Fungi incertae sedis</taxon>
        <taxon>Chytridiomycota</taxon>
        <taxon>Chytridiomycota incertae sedis</taxon>
        <taxon>Chytridiomycetes</taxon>
        <taxon>Rhizophlyctidales</taxon>
        <taxon>Rhizophlyctidaceae</taxon>
        <taxon>Rhizophlyctis</taxon>
    </lineage>
</organism>
<feature type="non-terminal residue" evidence="2">
    <location>
        <position position="1"/>
    </location>
</feature>